<name>A0A838WS53_9CYAN</name>
<proteinExistence type="predicted"/>
<sequence>MMVIYKIRLNYVVLERSLANINCASLLNAVIGDRRNSDRSFARGISNISSIETPAGYRFPLLLGGENPTGNLPNVTKLFGVV</sequence>
<organism evidence="1 2">
    <name type="scientific">Cylindrospermopsis raciborskii CS-506_A</name>
    <dbReference type="NCBI Taxonomy" id="2585140"/>
    <lineage>
        <taxon>Bacteria</taxon>
        <taxon>Bacillati</taxon>
        <taxon>Cyanobacteriota</taxon>
        <taxon>Cyanophyceae</taxon>
        <taxon>Nostocales</taxon>
        <taxon>Aphanizomenonaceae</taxon>
        <taxon>Cylindrospermopsis</taxon>
    </lineage>
</organism>
<evidence type="ECO:0000313" key="1">
    <source>
        <dbReference type="EMBL" id="MBA4467407.1"/>
    </source>
</evidence>
<gene>
    <name evidence="1" type="ORF">FHK98_19625</name>
</gene>
<comment type="caution">
    <text evidence="1">The sequence shown here is derived from an EMBL/GenBank/DDBJ whole genome shotgun (WGS) entry which is preliminary data.</text>
</comment>
<dbReference type="EMBL" id="VDFG01001321">
    <property type="protein sequence ID" value="MBA4467407.1"/>
    <property type="molecule type" value="Genomic_DNA"/>
</dbReference>
<dbReference type="Proteomes" id="UP000538075">
    <property type="component" value="Unassembled WGS sequence"/>
</dbReference>
<evidence type="ECO:0000313" key="2">
    <source>
        <dbReference type="Proteomes" id="UP000538075"/>
    </source>
</evidence>
<accession>A0A838WS53</accession>
<protein>
    <submittedName>
        <fullName evidence="1">Uncharacterized protein</fullName>
    </submittedName>
</protein>
<reference evidence="1 2" key="1">
    <citation type="journal article" date="2020" name="J. Appl. Phycol.">
        <title>Morphological changes and genome evolution in Raphidiopsis raciborskii CS-506 after 23 years in culture.</title>
        <authorList>
            <person name="Willis A."/>
            <person name="Bent S.J."/>
            <person name="Jameson I.D."/>
        </authorList>
    </citation>
    <scope>NUCLEOTIDE SEQUENCE [LARGE SCALE GENOMIC DNA]</scope>
    <source>
        <strain evidence="1 2">CS-506_A</strain>
    </source>
</reference>
<dbReference type="AlphaFoldDB" id="A0A838WS53"/>